<reference evidence="1" key="1">
    <citation type="journal article" date="2015" name="Nature">
        <title>Complex archaea that bridge the gap between prokaryotes and eukaryotes.</title>
        <authorList>
            <person name="Spang A."/>
            <person name="Saw J.H."/>
            <person name="Jorgensen S.L."/>
            <person name="Zaremba-Niedzwiedzka K."/>
            <person name="Martijn J."/>
            <person name="Lind A.E."/>
            <person name="van Eijk R."/>
            <person name="Schleper C."/>
            <person name="Guy L."/>
            <person name="Ettema T.J."/>
        </authorList>
    </citation>
    <scope>NUCLEOTIDE SEQUENCE</scope>
</reference>
<gene>
    <name evidence="1" type="ORF">LCGC14_1709500</name>
</gene>
<dbReference type="AlphaFoldDB" id="A0A0F9HF79"/>
<evidence type="ECO:0000313" key="1">
    <source>
        <dbReference type="EMBL" id="KKM14106.1"/>
    </source>
</evidence>
<accession>A0A0F9HF79</accession>
<organism evidence="1">
    <name type="scientific">marine sediment metagenome</name>
    <dbReference type="NCBI Taxonomy" id="412755"/>
    <lineage>
        <taxon>unclassified sequences</taxon>
        <taxon>metagenomes</taxon>
        <taxon>ecological metagenomes</taxon>
    </lineage>
</organism>
<comment type="caution">
    <text evidence="1">The sequence shown here is derived from an EMBL/GenBank/DDBJ whole genome shotgun (WGS) entry which is preliminary data.</text>
</comment>
<proteinExistence type="predicted"/>
<protein>
    <submittedName>
        <fullName evidence="1">Uncharacterized protein</fullName>
    </submittedName>
</protein>
<dbReference type="EMBL" id="LAZR01015226">
    <property type="protein sequence ID" value="KKM14106.1"/>
    <property type="molecule type" value="Genomic_DNA"/>
</dbReference>
<name>A0A0F9HF79_9ZZZZ</name>
<sequence>MAIIRLGHVIGAISGNLQGINYAQTRFGPVIRKRLQRVNKSTPAQLAQRALFQRVNLDWLTLSDSERLAWSKSASGFKFYNRLGLPFSLSGFGLFKKILLTKNAEGWPDITQPPIMQRTAAPKRFQISISSVFPSLYFLTWDPPQSPASGNINFLLSRPFSSGAINYFTQWVGPWSITPKGPNYDFKTEFLELWGEATAGERIGAQILFWDPPLLPSSPVRDSVTVE</sequence>